<dbReference type="Gene3D" id="1.20.1250.20">
    <property type="entry name" value="MFS general substrate transporter like domains"/>
    <property type="match status" value="1"/>
</dbReference>
<feature type="transmembrane region" description="Helical" evidence="8">
    <location>
        <begin position="375"/>
        <end position="398"/>
    </location>
</feature>
<feature type="domain" description="Major facilitator superfamily (MFS) profile" evidence="9">
    <location>
        <begin position="79"/>
        <end position="579"/>
    </location>
</feature>
<evidence type="ECO:0000256" key="7">
    <source>
        <dbReference type="SAM" id="MobiDB-lite"/>
    </source>
</evidence>
<evidence type="ECO:0000256" key="4">
    <source>
        <dbReference type="ARBA" id="ARBA00022692"/>
    </source>
</evidence>
<evidence type="ECO:0000256" key="2">
    <source>
        <dbReference type="ARBA" id="ARBA00008335"/>
    </source>
</evidence>
<feature type="transmembrane region" description="Helical" evidence="8">
    <location>
        <begin position="299"/>
        <end position="318"/>
    </location>
</feature>
<dbReference type="GO" id="GO:0022857">
    <property type="term" value="F:transmembrane transporter activity"/>
    <property type="evidence" value="ECO:0007669"/>
    <property type="project" value="InterPro"/>
</dbReference>
<evidence type="ECO:0000256" key="6">
    <source>
        <dbReference type="ARBA" id="ARBA00023136"/>
    </source>
</evidence>
<keyword evidence="3" id="KW-0813">Transport</keyword>
<dbReference type="Proteomes" id="UP000070544">
    <property type="component" value="Unassembled WGS sequence"/>
</dbReference>
<protein>
    <recommendedName>
        <fullName evidence="9">Major facilitator superfamily (MFS) profile domain-containing protein</fullName>
    </recommendedName>
</protein>
<dbReference type="PANTHER" id="PTHR23501:SF191">
    <property type="entry name" value="VACUOLAR BASIC AMINO ACID TRANSPORTER 4"/>
    <property type="match status" value="1"/>
</dbReference>
<feature type="transmembrane region" description="Helical" evidence="8">
    <location>
        <begin position="405"/>
        <end position="421"/>
    </location>
</feature>
<feature type="transmembrane region" description="Helical" evidence="8">
    <location>
        <begin position="338"/>
        <end position="363"/>
    </location>
</feature>
<feature type="transmembrane region" description="Helical" evidence="8">
    <location>
        <begin position="169"/>
        <end position="190"/>
    </location>
</feature>
<feature type="transmembrane region" description="Helical" evidence="8">
    <location>
        <begin position="113"/>
        <end position="132"/>
    </location>
</feature>
<dbReference type="InterPro" id="IPR036259">
    <property type="entry name" value="MFS_trans_sf"/>
</dbReference>
<dbReference type="Pfam" id="PF07690">
    <property type="entry name" value="MFS_1"/>
    <property type="match status" value="1"/>
</dbReference>
<dbReference type="OrthoDB" id="2147446at2759"/>
<dbReference type="AlphaFoldDB" id="A0A139A952"/>
<evidence type="ECO:0000259" key="9">
    <source>
        <dbReference type="PROSITE" id="PS50850"/>
    </source>
</evidence>
<feature type="transmembrane region" description="Helical" evidence="8">
    <location>
        <begin position="268"/>
        <end position="287"/>
    </location>
</feature>
<evidence type="ECO:0000256" key="5">
    <source>
        <dbReference type="ARBA" id="ARBA00022989"/>
    </source>
</evidence>
<sequence>MAEASTETLAQEKVALTEAKEDVALPVDAKKNGDGNATTTTVADKTGDVEKGDTSEPDVDVIERGPGAQTYSKLEFFLLFLGLSLALFVACLDQTIVSVTVPKLVTEFQTLSGLSWIFTAYLLTATPFIPSYGKLSDILGRKPVFLFAVTVFEVGSAICGAANNMTTLIIGRAVAGLGGGGIFSLVMIIIADVVPLADRPKYQGILGAVFGLSSVMGPLLGGTFTDHLSWRWCFYINLPLGIFTIFVTVFFLKLPLGSGDIRNKLKQIDYLGTFLLVAGVILLLVPLSLAGTEYEWKSGFVIGMLCACVISLSLFLLVESRFAVDPTVPLRLFRDRYIAAVLACGFFVGMAIISATVYAPIFLQVVNGETAVDAGIGTIPLIMSLVVFSLVSGAFMTFTSRYQPLLPLGAILIAVGGYLMSTLNESSSRGAQIAYFIIIGAGFGFEVQTVIVAAQATAKPEDVAIVTANTTFWQQIGSLIGVQIGSSLFTNKLTSGILEFAPNANLIWVQNNPSYIRVAPPELVPPSDVAGVITAYVKALDTVFILAIPFAAALFLVSWGVKMQKLPKGALSQGAAHGI</sequence>
<feature type="transmembrane region" description="Helical" evidence="8">
    <location>
        <begin position="144"/>
        <end position="163"/>
    </location>
</feature>
<feature type="transmembrane region" description="Helical" evidence="8">
    <location>
        <begin position="234"/>
        <end position="256"/>
    </location>
</feature>
<evidence type="ECO:0000256" key="3">
    <source>
        <dbReference type="ARBA" id="ARBA00022448"/>
    </source>
</evidence>
<accession>A0A139A952</accession>
<dbReference type="PRINTS" id="PR01036">
    <property type="entry name" value="TCRTETB"/>
</dbReference>
<feature type="compositionally biased region" description="Basic and acidic residues" evidence="7">
    <location>
        <begin position="45"/>
        <end position="54"/>
    </location>
</feature>
<keyword evidence="4 8" id="KW-0812">Transmembrane</keyword>
<dbReference type="GO" id="GO:0005886">
    <property type="term" value="C:plasma membrane"/>
    <property type="evidence" value="ECO:0007669"/>
    <property type="project" value="TreeGrafter"/>
</dbReference>
<comment type="similarity">
    <text evidence="2">Belongs to the major facilitator superfamily.</text>
</comment>
<dbReference type="Gene3D" id="1.20.1720.10">
    <property type="entry name" value="Multidrug resistance protein D"/>
    <property type="match status" value="1"/>
</dbReference>
<dbReference type="PROSITE" id="PS50850">
    <property type="entry name" value="MFS"/>
    <property type="match status" value="1"/>
</dbReference>
<dbReference type="PANTHER" id="PTHR23501">
    <property type="entry name" value="MAJOR FACILITATOR SUPERFAMILY"/>
    <property type="match status" value="1"/>
</dbReference>
<dbReference type="InterPro" id="IPR011701">
    <property type="entry name" value="MFS"/>
</dbReference>
<comment type="subcellular location">
    <subcellularLocation>
        <location evidence="1">Endomembrane system</location>
        <topology evidence="1">Multi-pass membrane protein</topology>
    </subcellularLocation>
</comment>
<feature type="region of interest" description="Disordered" evidence="7">
    <location>
        <begin position="26"/>
        <end position="62"/>
    </location>
</feature>
<gene>
    <name evidence="10" type="ORF">M427DRAFT_71606</name>
</gene>
<dbReference type="FunFam" id="1.20.1720.10:FF:000013">
    <property type="entry name" value="Related to multidrug resistance proteins"/>
    <property type="match status" value="1"/>
</dbReference>
<evidence type="ECO:0000256" key="1">
    <source>
        <dbReference type="ARBA" id="ARBA00004127"/>
    </source>
</evidence>
<keyword evidence="11" id="KW-1185">Reference proteome</keyword>
<evidence type="ECO:0000313" key="11">
    <source>
        <dbReference type="Proteomes" id="UP000070544"/>
    </source>
</evidence>
<dbReference type="InterPro" id="IPR020846">
    <property type="entry name" value="MFS_dom"/>
</dbReference>
<reference evidence="10 11" key="1">
    <citation type="journal article" date="2015" name="Genome Biol. Evol.">
        <title>Phylogenomic analyses indicate that early fungi evolved digesting cell walls of algal ancestors of land plants.</title>
        <authorList>
            <person name="Chang Y."/>
            <person name="Wang S."/>
            <person name="Sekimoto S."/>
            <person name="Aerts A.L."/>
            <person name="Choi C."/>
            <person name="Clum A."/>
            <person name="LaButti K.M."/>
            <person name="Lindquist E.A."/>
            <person name="Yee Ngan C."/>
            <person name="Ohm R.A."/>
            <person name="Salamov A.A."/>
            <person name="Grigoriev I.V."/>
            <person name="Spatafora J.W."/>
            <person name="Berbee M.L."/>
        </authorList>
    </citation>
    <scope>NUCLEOTIDE SEQUENCE [LARGE SCALE GENOMIC DNA]</scope>
    <source>
        <strain evidence="10 11">JEL478</strain>
    </source>
</reference>
<dbReference type="OMA" id="VWKPEQA"/>
<dbReference type="GO" id="GO:0012505">
    <property type="term" value="C:endomembrane system"/>
    <property type="evidence" value="ECO:0007669"/>
    <property type="project" value="UniProtKB-SubCell"/>
</dbReference>
<keyword evidence="6 8" id="KW-0472">Membrane</keyword>
<dbReference type="SUPFAM" id="SSF103473">
    <property type="entry name" value="MFS general substrate transporter"/>
    <property type="match status" value="1"/>
</dbReference>
<dbReference type="EMBL" id="KQ965781">
    <property type="protein sequence ID" value="KXS13224.1"/>
    <property type="molecule type" value="Genomic_DNA"/>
</dbReference>
<feature type="transmembrane region" description="Helical" evidence="8">
    <location>
        <begin position="202"/>
        <end position="222"/>
    </location>
</feature>
<feature type="transmembrane region" description="Helical" evidence="8">
    <location>
        <begin position="433"/>
        <end position="454"/>
    </location>
</feature>
<name>A0A139A952_GONPJ</name>
<feature type="transmembrane region" description="Helical" evidence="8">
    <location>
        <begin position="76"/>
        <end position="101"/>
    </location>
</feature>
<dbReference type="CDD" id="cd17502">
    <property type="entry name" value="MFS_Azr1_MDR_like"/>
    <property type="match status" value="1"/>
</dbReference>
<evidence type="ECO:0000313" key="10">
    <source>
        <dbReference type="EMBL" id="KXS13224.1"/>
    </source>
</evidence>
<feature type="transmembrane region" description="Helical" evidence="8">
    <location>
        <begin position="543"/>
        <end position="561"/>
    </location>
</feature>
<proteinExistence type="inferred from homology"/>
<evidence type="ECO:0000256" key="8">
    <source>
        <dbReference type="SAM" id="Phobius"/>
    </source>
</evidence>
<keyword evidence="5 8" id="KW-1133">Transmembrane helix</keyword>
<organism evidence="10 11">
    <name type="scientific">Gonapodya prolifera (strain JEL478)</name>
    <name type="common">Monoblepharis prolifera</name>
    <dbReference type="NCBI Taxonomy" id="1344416"/>
    <lineage>
        <taxon>Eukaryota</taxon>
        <taxon>Fungi</taxon>
        <taxon>Fungi incertae sedis</taxon>
        <taxon>Chytridiomycota</taxon>
        <taxon>Chytridiomycota incertae sedis</taxon>
        <taxon>Monoblepharidomycetes</taxon>
        <taxon>Monoblepharidales</taxon>
        <taxon>Gonapodyaceae</taxon>
        <taxon>Gonapodya</taxon>
    </lineage>
</organism>